<evidence type="ECO:0000313" key="1">
    <source>
        <dbReference type="EMBL" id="PNH09116.1"/>
    </source>
</evidence>
<protein>
    <submittedName>
        <fullName evidence="1">Uncharacterized protein</fullName>
    </submittedName>
</protein>
<dbReference type="EMBL" id="PGGS01000103">
    <property type="protein sequence ID" value="PNH09116.1"/>
    <property type="molecule type" value="Genomic_DNA"/>
</dbReference>
<evidence type="ECO:0000313" key="2">
    <source>
        <dbReference type="Proteomes" id="UP000236333"/>
    </source>
</evidence>
<gene>
    <name evidence="1" type="ORF">TSOC_004286</name>
</gene>
<dbReference type="OrthoDB" id="550992at2759"/>
<sequence>MHGKAEATEEGWQRGGGGAQWLTTDLYGQDDTRCVMPYYYFGNVNDEAICGDSVRPTNLGVLDLETAVRGLPYPVGQLYVFMQVWGPAEVAELGRAVSLLRVFMELSGLLTVTLRLDCPWLAVLDPERSGGAAAVQLQLAHPNGTVWTQWTNASATGSRFVSCASFSVQAKSLDPGLPGDNGCDPLTYVATATFLTETYQGFPALKRLC</sequence>
<comment type="caution">
    <text evidence="1">The sequence shown here is derived from an EMBL/GenBank/DDBJ whole genome shotgun (WGS) entry which is preliminary data.</text>
</comment>
<name>A0A2J8A9B8_9CHLO</name>
<proteinExistence type="predicted"/>
<keyword evidence="2" id="KW-1185">Reference proteome</keyword>
<accession>A0A2J8A9B8</accession>
<dbReference type="Proteomes" id="UP000236333">
    <property type="component" value="Unassembled WGS sequence"/>
</dbReference>
<dbReference type="AlphaFoldDB" id="A0A2J8A9B8"/>
<reference evidence="1 2" key="1">
    <citation type="journal article" date="2017" name="Mol. Biol. Evol.">
        <title>The 4-celled Tetrabaena socialis nuclear genome reveals the essential components for genetic control of cell number at the origin of multicellularity in the volvocine lineage.</title>
        <authorList>
            <person name="Featherston J."/>
            <person name="Arakaki Y."/>
            <person name="Hanschen E.R."/>
            <person name="Ferris P.J."/>
            <person name="Michod R.E."/>
            <person name="Olson B.J.S.C."/>
            <person name="Nozaki H."/>
            <person name="Durand P.M."/>
        </authorList>
    </citation>
    <scope>NUCLEOTIDE SEQUENCE [LARGE SCALE GENOMIC DNA]</scope>
    <source>
        <strain evidence="1 2">NIES-571</strain>
    </source>
</reference>
<organism evidence="1 2">
    <name type="scientific">Tetrabaena socialis</name>
    <dbReference type="NCBI Taxonomy" id="47790"/>
    <lineage>
        <taxon>Eukaryota</taxon>
        <taxon>Viridiplantae</taxon>
        <taxon>Chlorophyta</taxon>
        <taxon>core chlorophytes</taxon>
        <taxon>Chlorophyceae</taxon>
        <taxon>CS clade</taxon>
        <taxon>Chlamydomonadales</taxon>
        <taxon>Tetrabaenaceae</taxon>
        <taxon>Tetrabaena</taxon>
    </lineage>
</organism>